<evidence type="ECO:0000313" key="4">
    <source>
        <dbReference type="Proteomes" id="UP001156627"/>
    </source>
</evidence>
<dbReference type="EMBL" id="BSOA01000050">
    <property type="protein sequence ID" value="GLQ90796.1"/>
    <property type="molecule type" value="Genomic_DNA"/>
</dbReference>
<dbReference type="Pfam" id="PF12728">
    <property type="entry name" value="HTH_17"/>
    <property type="match status" value="1"/>
</dbReference>
<evidence type="ECO:0000313" key="3">
    <source>
        <dbReference type="EMBL" id="GLQ90796.1"/>
    </source>
</evidence>
<dbReference type="Proteomes" id="UP001156627">
    <property type="component" value="Unassembled WGS sequence"/>
</dbReference>
<feature type="compositionally biased region" description="Polar residues" evidence="1">
    <location>
        <begin position="15"/>
        <end position="25"/>
    </location>
</feature>
<feature type="region of interest" description="Disordered" evidence="1">
    <location>
        <begin position="1"/>
        <end position="40"/>
    </location>
</feature>
<evidence type="ECO:0000256" key="1">
    <source>
        <dbReference type="SAM" id="MobiDB-lite"/>
    </source>
</evidence>
<name>A0ABQ5XHX6_9GAMM</name>
<dbReference type="InterPro" id="IPR010093">
    <property type="entry name" value="SinI_DNA-bd"/>
</dbReference>
<reference evidence="4" key="1">
    <citation type="journal article" date="2019" name="Int. J. Syst. Evol. Microbiol.">
        <title>The Global Catalogue of Microorganisms (GCM) 10K type strain sequencing project: providing services to taxonomists for standard genome sequencing and annotation.</title>
        <authorList>
            <consortium name="The Broad Institute Genomics Platform"/>
            <consortium name="The Broad Institute Genome Sequencing Center for Infectious Disease"/>
            <person name="Wu L."/>
            <person name="Ma J."/>
        </authorList>
    </citation>
    <scope>NUCLEOTIDE SEQUENCE [LARGE SCALE GENOMIC DNA]</scope>
    <source>
        <strain evidence="4">NBRC 111981</strain>
    </source>
</reference>
<keyword evidence="4" id="KW-1185">Reference proteome</keyword>
<proteinExistence type="predicted"/>
<sequence>MGNYGAKTAARIAPSHTQTASSLMTATRKRQTVDAAPSPSVREVELARTSSRLLAACLGTGETARLRIHNGDEETIEVPISALRMLVDILANMAEGRGVSIMPTDAELTTQMAADLLNVSRPYLVSLIEQGHIAFHKTGTHRRLKVSDVLKYKEQRDAQSRVALEELAAQAQELDMGY</sequence>
<gene>
    <name evidence="3" type="ORF">GCM10007898_43720</name>
</gene>
<accession>A0ABQ5XHX6</accession>
<protein>
    <recommendedName>
        <fullName evidence="2">Helix-turn-helix domain-containing protein</fullName>
    </recommendedName>
</protein>
<dbReference type="InterPro" id="IPR041657">
    <property type="entry name" value="HTH_17"/>
</dbReference>
<dbReference type="NCBIfam" id="TIGR01764">
    <property type="entry name" value="excise"/>
    <property type="match status" value="1"/>
</dbReference>
<evidence type="ECO:0000259" key="2">
    <source>
        <dbReference type="Pfam" id="PF12728"/>
    </source>
</evidence>
<organism evidence="3 4">
    <name type="scientific">Dyella flagellata</name>
    <dbReference type="NCBI Taxonomy" id="1867833"/>
    <lineage>
        <taxon>Bacteria</taxon>
        <taxon>Pseudomonadati</taxon>
        <taxon>Pseudomonadota</taxon>
        <taxon>Gammaproteobacteria</taxon>
        <taxon>Lysobacterales</taxon>
        <taxon>Rhodanobacteraceae</taxon>
        <taxon>Dyella</taxon>
    </lineage>
</organism>
<comment type="caution">
    <text evidence="3">The sequence shown here is derived from an EMBL/GenBank/DDBJ whole genome shotgun (WGS) entry which is preliminary data.</text>
</comment>
<feature type="domain" description="Helix-turn-helix" evidence="2">
    <location>
        <begin position="108"/>
        <end position="156"/>
    </location>
</feature>